<protein>
    <submittedName>
        <fullName evidence="1">Uncharacterized protein</fullName>
    </submittedName>
</protein>
<evidence type="ECO:0000313" key="2">
    <source>
        <dbReference type="Proteomes" id="UP000805193"/>
    </source>
</evidence>
<name>A0AC60QUL3_IXOPE</name>
<dbReference type="Proteomes" id="UP000805193">
    <property type="component" value="Unassembled WGS sequence"/>
</dbReference>
<proteinExistence type="predicted"/>
<accession>A0AC60QUL3</accession>
<reference evidence="1 2" key="1">
    <citation type="journal article" date="2020" name="Cell">
        <title>Large-Scale Comparative Analyses of Tick Genomes Elucidate Their Genetic Diversity and Vector Capacities.</title>
        <authorList>
            <consortium name="Tick Genome and Microbiome Consortium (TIGMIC)"/>
            <person name="Jia N."/>
            <person name="Wang J."/>
            <person name="Shi W."/>
            <person name="Du L."/>
            <person name="Sun Y."/>
            <person name="Zhan W."/>
            <person name="Jiang J.F."/>
            <person name="Wang Q."/>
            <person name="Zhang B."/>
            <person name="Ji P."/>
            <person name="Bell-Sakyi L."/>
            <person name="Cui X.M."/>
            <person name="Yuan T.T."/>
            <person name="Jiang B.G."/>
            <person name="Yang W.F."/>
            <person name="Lam T.T."/>
            <person name="Chang Q.C."/>
            <person name="Ding S.J."/>
            <person name="Wang X.J."/>
            <person name="Zhu J.G."/>
            <person name="Ruan X.D."/>
            <person name="Zhao L."/>
            <person name="Wei J.T."/>
            <person name="Ye R.Z."/>
            <person name="Que T.C."/>
            <person name="Du C.H."/>
            <person name="Zhou Y.H."/>
            <person name="Cheng J.X."/>
            <person name="Dai P.F."/>
            <person name="Guo W.B."/>
            <person name="Han X.H."/>
            <person name="Huang E.J."/>
            <person name="Li L.F."/>
            <person name="Wei W."/>
            <person name="Gao Y.C."/>
            <person name="Liu J.Z."/>
            <person name="Shao H.Z."/>
            <person name="Wang X."/>
            <person name="Wang C.C."/>
            <person name="Yang T.C."/>
            <person name="Huo Q.B."/>
            <person name="Li W."/>
            <person name="Chen H.Y."/>
            <person name="Chen S.E."/>
            <person name="Zhou L.G."/>
            <person name="Ni X.B."/>
            <person name="Tian J.H."/>
            <person name="Sheng Y."/>
            <person name="Liu T."/>
            <person name="Pan Y.S."/>
            <person name="Xia L.Y."/>
            <person name="Li J."/>
            <person name="Zhao F."/>
            <person name="Cao W.C."/>
        </authorList>
    </citation>
    <scope>NUCLEOTIDE SEQUENCE [LARGE SCALE GENOMIC DNA]</scope>
    <source>
        <strain evidence="1">Iper-2018</strain>
    </source>
</reference>
<evidence type="ECO:0000313" key="1">
    <source>
        <dbReference type="EMBL" id="KAG0443362.1"/>
    </source>
</evidence>
<gene>
    <name evidence="1" type="ORF">HPB47_014994</name>
</gene>
<organism evidence="1 2">
    <name type="scientific">Ixodes persulcatus</name>
    <name type="common">Taiga tick</name>
    <dbReference type="NCBI Taxonomy" id="34615"/>
    <lineage>
        <taxon>Eukaryota</taxon>
        <taxon>Metazoa</taxon>
        <taxon>Ecdysozoa</taxon>
        <taxon>Arthropoda</taxon>
        <taxon>Chelicerata</taxon>
        <taxon>Arachnida</taxon>
        <taxon>Acari</taxon>
        <taxon>Parasitiformes</taxon>
        <taxon>Ixodida</taxon>
        <taxon>Ixodoidea</taxon>
        <taxon>Ixodidae</taxon>
        <taxon>Ixodinae</taxon>
        <taxon>Ixodes</taxon>
    </lineage>
</organism>
<sequence>MCLTPGACKNKALSRVSIRAMSSPSMAFALGSSDGAKASASGVPWAAQAISAHVMAPAAVLRSTSILDSNLKKGGTRVPATPIVRARHIDDLGPRAERLPVVRGWPLEPSPRAIPSVGVSPCAVLRSRRARTSSGTVSHLDTARLGDAC</sequence>
<comment type="caution">
    <text evidence="1">The sequence shown here is derived from an EMBL/GenBank/DDBJ whole genome shotgun (WGS) entry which is preliminary data.</text>
</comment>
<keyword evidence="2" id="KW-1185">Reference proteome</keyword>
<dbReference type="EMBL" id="JABSTQ010003536">
    <property type="protein sequence ID" value="KAG0443362.1"/>
    <property type="molecule type" value="Genomic_DNA"/>
</dbReference>